<dbReference type="OrthoDB" id="5331170at2759"/>
<reference evidence="1" key="1">
    <citation type="journal article" date="2020" name="Stud. Mycol.">
        <title>101 Dothideomycetes genomes: a test case for predicting lifestyles and emergence of pathogens.</title>
        <authorList>
            <person name="Haridas S."/>
            <person name="Albert R."/>
            <person name="Binder M."/>
            <person name="Bloem J."/>
            <person name="Labutti K."/>
            <person name="Salamov A."/>
            <person name="Andreopoulos B."/>
            <person name="Baker S."/>
            <person name="Barry K."/>
            <person name="Bills G."/>
            <person name="Bluhm B."/>
            <person name="Cannon C."/>
            <person name="Castanera R."/>
            <person name="Culley D."/>
            <person name="Daum C."/>
            <person name="Ezra D."/>
            <person name="Gonzalez J."/>
            <person name="Henrissat B."/>
            <person name="Kuo A."/>
            <person name="Liang C."/>
            <person name="Lipzen A."/>
            <person name="Lutzoni F."/>
            <person name="Magnuson J."/>
            <person name="Mondo S."/>
            <person name="Nolan M."/>
            <person name="Ohm R."/>
            <person name="Pangilinan J."/>
            <person name="Park H.-J."/>
            <person name="Ramirez L."/>
            <person name="Alfaro M."/>
            <person name="Sun H."/>
            <person name="Tritt A."/>
            <person name="Yoshinaga Y."/>
            <person name="Zwiers L.-H."/>
            <person name="Turgeon B."/>
            <person name="Goodwin S."/>
            <person name="Spatafora J."/>
            <person name="Crous P."/>
            <person name="Grigoriev I."/>
        </authorList>
    </citation>
    <scope>NUCLEOTIDE SEQUENCE</scope>
    <source>
        <strain evidence="1">CBS 473.64</strain>
    </source>
</reference>
<dbReference type="Proteomes" id="UP000799753">
    <property type="component" value="Unassembled WGS sequence"/>
</dbReference>
<accession>A0A6A6SB61</accession>
<protein>
    <submittedName>
        <fullName evidence="1">Uncharacterized protein</fullName>
    </submittedName>
</protein>
<keyword evidence="2" id="KW-1185">Reference proteome</keyword>
<evidence type="ECO:0000313" key="1">
    <source>
        <dbReference type="EMBL" id="KAF2645086.1"/>
    </source>
</evidence>
<sequence length="180" mass="21071">MAAQVPQFVPNPIQMPWKVPPAQYIPSIPGTLWKGGWIQDGEVRRVKKPHYHWIWPKDGRQGSKLGRVKELLQGKGPDMHIAISADKMDYMHNRQRRAKWGNHLNIDGNQGPETLSAPWWVGSGIVGGRDNRLKYDYWTSKYVKPYEGMWTDAIWQGPNRKTPWPEQYRDVYGYWWMDIA</sequence>
<dbReference type="EMBL" id="MU006778">
    <property type="protein sequence ID" value="KAF2645086.1"/>
    <property type="molecule type" value="Genomic_DNA"/>
</dbReference>
<proteinExistence type="predicted"/>
<gene>
    <name evidence="1" type="ORF">P280DRAFT_514539</name>
</gene>
<name>A0A6A6SB61_9PLEO</name>
<organism evidence="1 2">
    <name type="scientific">Massarina eburnea CBS 473.64</name>
    <dbReference type="NCBI Taxonomy" id="1395130"/>
    <lineage>
        <taxon>Eukaryota</taxon>
        <taxon>Fungi</taxon>
        <taxon>Dikarya</taxon>
        <taxon>Ascomycota</taxon>
        <taxon>Pezizomycotina</taxon>
        <taxon>Dothideomycetes</taxon>
        <taxon>Pleosporomycetidae</taxon>
        <taxon>Pleosporales</taxon>
        <taxon>Massarineae</taxon>
        <taxon>Massarinaceae</taxon>
        <taxon>Massarina</taxon>
    </lineage>
</organism>
<dbReference type="AlphaFoldDB" id="A0A6A6SB61"/>
<evidence type="ECO:0000313" key="2">
    <source>
        <dbReference type="Proteomes" id="UP000799753"/>
    </source>
</evidence>